<accession>A0A3M2U2F6</accession>
<proteinExistence type="predicted"/>
<protein>
    <submittedName>
        <fullName evidence="2">Uncharacterized protein</fullName>
    </submittedName>
</protein>
<comment type="caution">
    <text evidence="2">The sequence shown here is derived from an EMBL/GenBank/DDBJ whole genome shotgun (WGS) entry which is preliminary data.</text>
</comment>
<name>A0A3M2U2F6_PSEYM</name>
<dbReference type="Proteomes" id="UP000282378">
    <property type="component" value="Unassembled WGS sequence"/>
</dbReference>
<dbReference type="AlphaFoldDB" id="A0A3M2U2F6"/>
<feature type="region of interest" description="Disordered" evidence="1">
    <location>
        <begin position="21"/>
        <end position="60"/>
    </location>
</feature>
<reference evidence="2 3" key="1">
    <citation type="submission" date="2018-08" db="EMBL/GenBank/DDBJ databases">
        <title>Recombination of ecologically and evolutionarily significant loci maintains genetic cohesion in the Pseudomonas syringae species complex.</title>
        <authorList>
            <person name="Dillon M."/>
            <person name="Thakur S."/>
            <person name="Almeida R.N.D."/>
            <person name="Weir B.S."/>
            <person name="Guttman D.S."/>
        </authorList>
    </citation>
    <scope>NUCLEOTIDE SEQUENCE [LARGE SCALE GENOMIC DNA]</scope>
    <source>
        <strain evidence="2 3">88_10</strain>
    </source>
</reference>
<sequence length="60" mass="6599">GRVFDLHSLGTPRTQMIFPDADYAGKRKQVPKERSGQASMSEMRMGTYGSSVDGRVAHEA</sequence>
<feature type="non-terminal residue" evidence="2">
    <location>
        <position position="1"/>
    </location>
</feature>
<organism evidence="2 3">
    <name type="scientific">Pseudomonas syringae pv. maculicola</name>
    <dbReference type="NCBI Taxonomy" id="59511"/>
    <lineage>
        <taxon>Bacteria</taxon>
        <taxon>Pseudomonadati</taxon>
        <taxon>Pseudomonadota</taxon>
        <taxon>Gammaproteobacteria</taxon>
        <taxon>Pseudomonadales</taxon>
        <taxon>Pseudomonadaceae</taxon>
        <taxon>Pseudomonas</taxon>
    </lineage>
</organism>
<evidence type="ECO:0000313" key="2">
    <source>
        <dbReference type="EMBL" id="RML21207.1"/>
    </source>
</evidence>
<dbReference type="EMBL" id="RBNL01004905">
    <property type="protein sequence ID" value="RML21207.1"/>
    <property type="molecule type" value="Genomic_DNA"/>
</dbReference>
<evidence type="ECO:0000313" key="3">
    <source>
        <dbReference type="Proteomes" id="UP000282378"/>
    </source>
</evidence>
<gene>
    <name evidence="2" type="ORF">APX70_05883</name>
</gene>
<evidence type="ECO:0000256" key="1">
    <source>
        <dbReference type="SAM" id="MobiDB-lite"/>
    </source>
</evidence>